<feature type="transmembrane region" description="Helical" evidence="7">
    <location>
        <begin position="55"/>
        <end position="77"/>
    </location>
</feature>
<feature type="transmembrane region" description="Helical" evidence="7">
    <location>
        <begin position="937"/>
        <end position="956"/>
    </location>
</feature>
<reference evidence="9" key="1">
    <citation type="journal article" date="2023" name="Mol. Biol. Evol.">
        <title>Third-Generation Sequencing Reveals the Adaptive Role of the Epigenome in Three Deep-Sea Polychaetes.</title>
        <authorList>
            <person name="Perez M."/>
            <person name="Aroh O."/>
            <person name="Sun Y."/>
            <person name="Lan Y."/>
            <person name="Juniper S.K."/>
            <person name="Young C.R."/>
            <person name="Angers B."/>
            <person name="Qian P.Y."/>
        </authorList>
    </citation>
    <scope>NUCLEOTIDE SEQUENCE</scope>
    <source>
        <strain evidence="9">P08H-3</strain>
    </source>
</reference>
<dbReference type="AlphaFoldDB" id="A0AAD9MR93"/>
<feature type="transmembrane region" description="Helical" evidence="7">
    <location>
        <begin position="897"/>
        <end position="917"/>
    </location>
</feature>
<keyword evidence="10" id="KW-1185">Reference proteome</keyword>
<dbReference type="GO" id="GO:0022857">
    <property type="term" value="F:transmembrane transporter activity"/>
    <property type="evidence" value="ECO:0007669"/>
    <property type="project" value="TreeGrafter"/>
</dbReference>
<keyword evidence="5" id="KW-0325">Glycoprotein</keyword>
<evidence type="ECO:0000256" key="2">
    <source>
        <dbReference type="ARBA" id="ARBA00022692"/>
    </source>
</evidence>
<dbReference type="Proteomes" id="UP001208570">
    <property type="component" value="Unassembled WGS sequence"/>
</dbReference>
<evidence type="ECO:0000256" key="3">
    <source>
        <dbReference type="ARBA" id="ARBA00022989"/>
    </source>
</evidence>
<proteinExistence type="inferred from homology"/>
<dbReference type="InterPro" id="IPR004869">
    <property type="entry name" value="MMPL_dom"/>
</dbReference>
<dbReference type="InterPro" id="IPR000731">
    <property type="entry name" value="SSD"/>
</dbReference>
<feature type="transmembrane region" description="Helical" evidence="7">
    <location>
        <begin position="868"/>
        <end position="890"/>
    </location>
</feature>
<keyword evidence="2 7" id="KW-0812">Transmembrane</keyword>
<dbReference type="InterPro" id="IPR052081">
    <property type="entry name" value="Dispatched_Hh_regulator"/>
</dbReference>
<dbReference type="Pfam" id="PF03176">
    <property type="entry name" value="MMPL"/>
    <property type="match status" value="1"/>
</dbReference>
<dbReference type="InterPro" id="IPR053958">
    <property type="entry name" value="HMGCR/SNAP/NPC1-like_SSD"/>
</dbReference>
<evidence type="ECO:0000256" key="4">
    <source>
        <dbReference type="ARBA" id="ARBA00023136"/>
    </source>
</evidence>
<gene>
    <name evidence="9" type="ORF">LSH36_908g01058</name>
</gene>
<evidence type="ECO:0000256" key="6">
    <source>
        <dbReference type="ARBA" id="ARBA00038046"/>
    </source>
</evidence>
<feature type="transmembrane region" description="Helical" evidence="7">
    <location>
        <begin position="498"/>
        <end position="517"/>
    </location>
</feature>
<protein>
    <recommendedName>
        <fullName evidence="8">SSD domain-containing protein</fullName>
    </recommendedName>
</protein>
<feature type="domain" description="SSD" evidence="8">
    <location>
        <begin position="392"/>
        <end position="524"/>
    </location>
</feature>
<dbReference type="Gene3D" id="1.20.1640.10">
    <property type="entry name" value="Multidrug efflux transporter AcrB transmembrane domain"/>
    <property type="match status" value="2"/>
</dbReference>
<comment type="similarity">
    <text evidence="6">Belongs to the dispatched family.</text>
</comment>
<keyword evidence="4 7" id="KW-0472">Membrane</keyword>
<comment type="caution">
    <text evidence="9">The sequence shown here is derived from an EMBL/GenBank/DDBJ whole genome shotgun (WGS) entry which is preliminary data.</text>
</comment>
<feature type="transmembrane region" description="Helical" evidence="7">
    <location>
        <begin position="968"/>
        <end position="988"/>
    </location>
</feature>
<evidence type="ECO:0000259" key="8">
    <source>
        <dbReference type="PROSITE" id="PS50156"/>
    </source>
</evidence>
<dbReference type="SUPFAM" id="SSF82866">
    <property type="entry name" value="Multidrug efflux transporter AcrB transmembrane domain"/>
    <property type="match status" value="2"/>
</dbReference>
<evidence type="ECO:0000256" key="7">
    <source>
        <dbReference type="SAM" id="Phobius"/>
    </source>
</evidence>
<name>A0AAD9MR93_9ANNE</name>
<feature type="transmembrane region" description="Helical" evidence="7">
    <location>
        <begin position="844"/>
        <end position="862"/>
    </location>
</feature>
<dbReference type="PANTHER" id="PTHR45951">
    <property type="entry name" value="PROTEIN DISPATCHED-RELATED"/>
    <property type="match status" value="1"/>
</dbReference>
<keyword evidence="3 7" id="KW-1133">Transmembrane helix</keyword>
<dbReference type="GO" id="GO:0016020">
    <property type="term" value="C:membrane"/>
    <property type="evidence" value="ECO:0007669"/>
    <property type="project" value="UniProtKB-SubCell"/>
</dbReference>
<dbReference type="EMBL" id="JAODUP010000908">
    <property type="protein sequence ID" value="KAK2142837.1"/>
    <property type="molecule type" value="Genomic_DNA"/>
</dbReference>
<evidence type="ECO:0000313" key="10">
    <source>
        <dbReference type="Proteomes" id="UP001208570"/>
    </source>
</evidence>
<dbReference type="PANTHER" id="PTHR45951:SF3">
    <property type="entry name" value="PROTEIN DISPATCHED"/>
    <property type="match status" value="1"/>
</dbReference>
<organism evidence="9 10">
    <name type="scientific">Paralvinella palmiformis</name>
    <dbReference type="NCBI Taxonomy" id="53620"/>
    <lineage>
        <taxon>Eukaryota</taxon>
        <taxon>Metazoa</taxon>
        <taxon>Spiralia</taxon>
        <taxon>Lophotrochozoa</taxon>
        <taxon>Annelida</taxon>
        <taxon>Polychaeta</taxon>
        <taxon>Sedentaria</taxon>
        <taxon>Canalipalpata</taxon>
        <taxon>Terebellida</taxon>
        <taxon>Terebelliformia</taxon>
        <taxon>Alvinellidae</taxon>
        <taxon>Paralvinella</taxon>
    </lineage>
</organism>
<feature type="transmembrane region" description="Helical" evidence="7">
    <location>
        <begin position="426"/>
        <end position="446"/>
    </location>
</feature>
<feature type="transmembrane region" description="Helical" evidence="7">
    <location>
        <begin position="393"/>
        <end position="414"/>
    </location>
</feature>
<dbReference type="GO" id="GO:0007224">
    <property type="term" value="P:smoothened signaling pathway"/>
    <property type="evidence" value="ECO:0007669"/>
    <property type="project" value="TreeGrafter"/>
</dbReference>
<sequence length="1031" mass="116755">MTHELDTRLNRRVSHVSYVPEHEDDDELLALEEELEAVTVEIWKPNCFIRFVERFPYIIIILMLSSAGGCAALLYFYAPVPNFITGDDPTKGFETRGTEIHKRAWTLKNLNEHNNVDYFLMPNISIVLEELNIPQKVIGFGPFQQNSAQYHSKREERDLSSHNKLVGFGSCPGFILKDSNTYKFVIEPRHGQDLLSLANLKAWCELESEVILPLISPIRGLVSIPQLVLCMSNIVYKWHGCEAFTERSVTAFKEIMHTCAPHYYSKTLSGPAPALCTKNSQIIWQFFMYMAPIGFLQPGSVGVRESLGSALSYVDWSTMRELDPEKVYRKSFLSNRIQNDKIRIVAMNIPSQDDVKYNLFSDYLLDDLKKYFTLALGLILCIMMLYTKSVAMVLATVINVSMSFVFACAIYFFVCRLTFFPFINLLAGLVLIAVGADDIFIFYDTWKQIRTEKSQLSFAQSLSLSYKHATLSIFVTSFTTASAFFTNTISSTITTIRCFGIFAGIAIIVNFFVMVAWTPACIVCMEKLWQGFIGSLRSRSANSMFQKSVQRVEEFFDNRTSKITELACARFLPALVNKLWYVWIIILTSLGVGSCFVIFYKPKLQLPKSQDFQLFPDDNLLENWDLNFIKSFPYQIQHQQNDRIPLYVVFGFEPKDDGNWLDPDDPGSAITEDTNFDFYKNSTQMWLANFCADLKNQSFVDPHFRQQPCALPKYGDLFQQFCSIPRYASFLKQCCTQYKPPYTSHQLKVCLPALQEILGGNINLIGNIIYNSTNTVKGFMMFVYTNLNFSLSYDEMDKNYKTLKGYFADKFVTAPTGLRTGFFTGRYTFTFFDVQGAIARGTNLSILLSIAVAFGIMLITTMNLVITLYAIVAIMFSIICTVASIVLLGWHLNIIESITISLAIGLSIDFTVHYGVAYRLSLANEPHLRVEESFSRVGPAVAMAALTTFSAGAAMMPARVLAYTKLGTFLMLVMTFSWVYATFLFQSICRIIGPKGNCCQLRCAGCKKAPPSHRTLVVNPDDDDDSLITFS</sequence>
<feature type="transmembrane region" description="Helical" evidence="7">
    <location>
        <begin position="580"/>
        <end position="600"/>
    </location>
</feature>
<evidence type="ECO:0000313" key="9">
    <source>
        <dbReference type="EMBL" id="KAK2142837.1"/>
    </source>
</evidence>
<accession>A0AAD9MR93</accession>
<feature type="transmembrane region" description="Helical" evidence="7">
    <location>
        <begin position="466"/>
        <end position="486"/>
    </location>
</feature>
<dbReference type="PROSITE" id="PS50156">
    <property type="entry name" value="SSD"/>
    <property type="match status" value="1"/>
</dbReference>
<comment type="subcellular location">
    <subcellularLocation>
        <location evidence="1">Membrane</location>
        <topology evidence="1">Multi-pass membrane protein</topology>
    </subcellularLocation>
</comment>
<evidence type="ECO:0000256" key="1">
    <source>
        <dbReference type="ARBA" id="ARBA00004141"/>
    </source>
</evidence>
<dbReference type="Pfam" id="PF12349">
    <property type="entry name" value="Sterol-sensing"/>
    <property type="match status" value="1"/>
</dbReference>
<evidence type="ECO:0000256" key="5">
    <source>
        <dbReference type="ARBA" id="ARBA00023180"/>
    </source>
</evidence>